<gene>
    <name evidence="1" type="ORF">LSTR_LSTR000202</name>
</gene>
<dbReference type="EMBL" id="QKKF02016774">
    <property type="protein sequence ID" value="RZF41488.1"/>
    <property type="molecule type" value="Genomic_DNA"/>
</dbReference>
<accession>A0A482X7Q3</accession>
<dbReference type="InParanoid" id="A0A482X7Q3"/>
<evidence type="ECO:0000313" key="2">
    <source>
        <dbReference type="Proteomes" id="UP000291343"/>
    </source>
</evidence>
<dbReference type="Proteomes" id="UP000291343">
    <property type="component" value="Unassembled WGS sequence"/>
</dbReference>
<protein>
    <submittedName>
        <fullName evidence="1">Uncharacterized protein</fullName>
    </submittedName>
</protein>
<comment type="caution">
    <text evidence="1">The sequence shown here is derived from an EMBL/GenBank/DDBJ whole genome shotgun (WGS) entry which is preliminary data.</text>
</comment>
<evidence type="ECO:0000313" key="1">
    <source>
        <dbReference type="EMBL" id="RZF41488.1"/>
    </source>
</evidence>
<reference evidence="1 2" key="1">
    <citation type="journal article" date="2017" name="Gigascience">
        <title>Genome sequence of the small brown planthopper, Laodelphax striatellus.</title>
        <authorList>
            <person name="Zhu J."/>
            <person name="Jiang F."/>
            <person name="Wang X."/>
            <person name="Yang P."/>
            <person name="Bao Y."/>
            <person name="Zhao W."/>
            <person name="Wang W."/>
            <person name="Lu H."/>
            <person name="Wang Q."/>
            <person name="Cui N."/>
            <person name="Li J."/>
            <person name="Chen X."/>
            <person name="Luo L."/>
            <person name="Yu J."/>
            <person name="Kang L."/>
            <person name="Cui F."/>
        </authorList>
    </citation>
    <scope>NUCLEOTIDE SEQUENCE [LARGE SCALE GENOMIC DNA]</scope>
    <source>
        <strain evidence="1">Lst14</strain>
    </source>
</reference>
<name>A0A482X7Q3_LAOST</name>
<keyword evidence="2" id="KW-1185">Reference proteome</keyword>
<proteinExistence type="predicted"/>
<dbReference type="AlphaFoldDB" id="A0A482X7Q3"/>
<organism evidence="1 2">
    <name type="scientific">Laodelphax striatellus</name>
    <name type="common">Small brown planthopper</name>
    <name type="synonym">Delphax striatella</name>
    <dbReference type="NCBI Taxonomy" id="195883"/>
    <lineage>
        <taxon>Eukaryota</taxon>
        <taxon>Metazoa</taxon>
        <taxon>Ecdysozoa</taxon>
        <taxon>Arthropoda</taxon>
        <taxon>Hexapoda</taxon>
        <taxon>Insecta</taxon>
        <taxon>Pterygota</taxon>
        <taxon>Neoptera</taxon>
        <taxon>Paraneoptera</taxon>
        <taxon>Hemiptera</taxon>
        <taxon>Auchenorrhyncha</taxon>
        <taxon>Fulgoroidea</taxon>
        <taxon>Delphacidae</taxon>
        <taxon>Criomorphinae</taxon>
        <taxon>Laodelphax</taxon>
    </lineage>
</organism>
<sequence length="78" mass="8363">MSAVAGYKNGDEVFLDDVDFKEYDLPKALTPSDDSMLITIPPILEIGPTDESSIQLTETTQTDCHVDIDANSSGGEGK</sequence>